<gene>
    <name evidence="1" type="ORF">ISF6_2390</name>
</gene>
<dbReference type="EMBL" id="BBYR01000036">
    <property type="protein sequence ID" value="GAP36550.1"/>
    <property type="molecule type" value="Genomic_DNA"/>
</dbReference>
<name>A0A0K8P2Z9_PISS1</name>
<evidence type="ECO:0000313" key="2">
    <source>
        <dbReference type="Proteomes" id="UP000037660"/>
    </source>
</evidence>
<sequence length="632" mass="71288">MGNDELKAQLRGVLTLVEGLLSTSMESARWSSSAVTISQAITPADEGVAAVRKRCIDFVKRLYGLSESKSQKLSVIRALNAAARGDARGEVDKDFAAMTSANCQEVLAFFAGIAEQEEDLQVVQKIEHNSYWIHYHSASEDVRAAALKVKAVVDAKPEYAIYRTLVGFEGVFGDWSTSKRDESFALGSQESRLKEARILAKEIVADGFDVWRRRILRFAQTESNDLATFPVFYEFLAEVARSHPGFALDLLAKDSEQLLKFLIPILRGVWESENRDELLPVVRQWVQQTRPDETSYLYASAKVFLSTKHVDIDLLEQVLDKAVELRDSFVMRQVASVAIARSADDEARGELKAIFLRALSHLTDFGDANWVREIWFRTEAKEMVAKLSPDEQRAVLKNLRFLPQIDYEAEDVLAVIAEREPGDVVDFLCERLYGSKDEAAIIAKREVSEYEELPFQLHTLNEPLSAEPDLVVHKVLERYRKDSSLFVFRGAKLLQIIFPEFPEAFRNVLVRLIREGGDAELEFVASTLRAYDGETFIQPVAKELVKRIAPGGDIANEVEIALQSTGVVSGEYGMAEAYERKRLEALDWLYDPDGRVRAFAAKYIADLESMRDGERARADESIAIRKFEYGEE</sequence>
<proteinExistence type="predicted"/>
<dbReference type="STRING" id="1547922.ISF6_2390"/>
<accession>A0A0K8P2Z9</accession>
<keyword evidence="2" id="KW-1185">Reference proteome</keyword>
<dbReference type="Proteomes" id="UP000037660">
    <property type="component" value="Unassembled WGS sequence"/>
</dbReference>
<dbReference type="AlphaFoldDB" id="A0A0K8P2Z9"/>
<reference evidence="1 2" key="2">
    <citation type="journal article" date="2016" name="Science">
        <title>A bacterium that degrades and assimilates poly(ethylene terephthalate).</title>
        <authorList>
            <person name="Yoshida S."/>
            <person name="Hiraga K."/>
            <person name="Takehana T."/>
            <person name="Taniguchi I."/>
            <person name="Yamaji H."/>
            <person name="Maeda Y."/>
            <person name="Toyohara K."/>
            <person name="Miyamoto K."/>
            <person name="Kimura Y."/>
            <person name="Oda K."/>
        </authorList>
    </citation>
    <scope>NUCLEOTIDE SEQUENCE [LARGE SCALE GENOMIC DNA]</scope>
    <source>
        <strain evidence="2">NBRC 110686 / TISTR 2288 / 201-F6</strain>
    </source>
</reference>
<protein>
    <submittedName>
        <fullName evidence="1">Uncharacterized protein</fullName>
    </submittedName>
</protein>
<organism evidence="1 2">
    <name type="scientific">Piscinibacter sakaiensis</name>
    <name type="common">Ideonella sakaiensis</name>
    <dbReference type="NCBI Taxonomy" id="1547922"/>
    <lineage>
        <taxon>Bacteria</taxon>
        <taxon>Pseudomonadati</taxon>
        <taxon>Pseudomonadota</taxon>
        <taxon>Betaproteobacteria</taxon>
        <taxon>Burkholderiales</taxon>
        <taxon>Sphaerotilaceae</taxon>
        <taxon>Piscinibacter</taxon>
    </lineage>
</organism>
<reference evidence="2" key="1">
    <citation type="submission" date="2015-07" db="EMBL/GenBank/DDBJ databases">
        <title>Discovery of a poly(ethylene terephthalate assimilation.</title>
        <authorList>
            <person name="Yoshida S."/>
            <person name="Hiraga K."/>
            <person name="Takehana T."/>
            <person name="Taniguchi I."/>
            <person name="Yamaji H."/>
            <person name="Maeda Y."/>
            <person name="Toyohara K."/>
            <person name="Miyamoto K."/>
            <person name="Kimura Y."/>
            <person name="Oda K."/>
        </authorList>
    </citation>
    <scope>NUCLEOTIDE SEQUENCE [LARGE SCALE GENOMIC DNA]</scope>
    <source>
        <strain evidence="2">NBRC 110686 / TISTR 2288 / 201-F6</strain>
    </source>
</reference>
<evidence type="ECO:0000313" key="1">
    <source>
        <dbReference type="EMBL" id="GAP36550.1"/>
    </source>
</evidence>
<comment type="caution">
    <text evidence="1">The sequence shown here is derived from an EMBL/GenBank/DDBJ whole genome shotgun (WGS) entry which is preliminary data.</text>
</comment>